<organism evidence="2">
    <name type="scientific">Siphoviridae sp. ct9j27</name>
    <dbReference type="NCBI Taxonomy" id="2825369"/>
    <lineage>
        <taxon>Viruses</taxon>
        <taxon>Duplodnaviria</taxon>
        <taxon>Heunggongvirae</taxon>
        <taxon>Uroviricota</taxon>
        <taxon>Caudoviricetes</taxon>
    </lineage>
</organism>
<reference evidence="2" key="1">
    <citation type="journal article" date="2021" name="Proc. Natl. Acad. Sci. U.S.A.">
        <title>A Catalog of Tens of Thousands of Viruses from Human Metagenomes Reveals Hidden Associations with Chronic Diseases.</title>
        <authorList>
            <person name="Tisza M.J."/>
            <person name="Buck C.B."/>
        </authorList>
    </citation>
    <scope>NUCLEOTIDE SEQUENCE</scope>
    <source>
        <strain evidence="2">Ct9j27</strain>
    </source>
</reference>
<keyword evidence="1" id="KW-1133">Transmembrane helix</keyword>
<sequence length="40" mass="4871">MLLSSSWHFTTFYTKYTNIVKIFFTFTNFVTIMKKNLRIS</sequence>
<accession>A0A8S5U8E9</accession>
<protein>
    <submittedName>
        <fullName evidence="2">Uncharacterized protein</fullName>
    </submittedName>
</protein>
<evidence type="ECO:0000256" key="1">
    <source>
        <dbReference type="SAM" id="Phobius"/>
    </source>
</evidence>
<proteinExistence type="predicted"/>
<dbReference type="EMBL" id="BK016036">
    <property type="protein sequence ID" value="DAF90732.1"/>
    <property type="molecule type" value="Genomic_DNA"/>
</dbReference>
<evidence type="ECO:0000313" key="2">
    <source>
        <dbReference type="EMBL" id="DAF90732.1"/>
    </source>
</evidence>
<keyword evidence="1" id="KW-0472">Membrane</keyword>
<name>A0A8S5U8E9_9CAUD</name>
<feature type="transmembrane region" description="Helical" evidence="1">
    <location>
        <begin position="12"/>
        <end position="32"/>
    </location>
</feature>
<keyword evidence="1" id="KW-0812">Transmembrane</keyword>